<dbReference type="UniPathway" id="UPA00136">
    <property type="reaction ID" value="UER00199"/>
</dbReference>
<dbReference type="GO" id="GO:0005737">
    <property type="term" value="C:cytoplasm"/>
    <property type="evidence" value="ECO:0007669"/>
    <property type="project" value="InterPro"/>
</dbReference>
<dbReference type="Gene3D" id="2.160.10.10">
    <property type="entry name" value="Hexapeptide repeat proteins"/>
    <property type="match status" value="1"/>
</dbReference>
<dbReference type="InterPro" id="IPR005881">
    <property type="entry name" value="Ser_O-AcTrfase"/>
</dbReference>
<dbReference type="Proteomes" id="UP000187735">
    <property type="component" value="Chromosome"/>
</dbReference>
<dbReference type="PROSITE" id="PS00101">
    <property type="entry name" value="HEXAPEP_TRANSFERASES"/>
    <property type="match status" value="1"/>
</dbReference>
<dbReference type="SMART" id="SM00971">
    <property type="entry name" value="SATase_N"/>
    <property type="match status" value="1"/>
</dbReference>
<keyword evidence="7" id="KW-0677">Repeat</keyword>
<dbReference type="InterPro" id="IPR053376">
    <property type="entry name" value="Serine_acetyltransferase"/>
</dbReference>
<keyword evidence="12" id="KW-1185">Reference proteome</keyword>
<evidence type="ECO:0000256" key="3">
    <source>
        <dbReference type="ARBA" id="ARBA00013266"/>
    </source>
</evidence>
<dbReference type="Pfam" id="PF06426">
    <property type="entry name" value="SATase_N"/>
    <property type="match status" value="1"/>
</dbReference>
<comment type="similarity">
    <text evidence="2">Belongs to the transferase hexapeptide repeat family.</text>
</comment>
<dbReference type="NCBIfam" id="TIGR01172">
    <property type="entry name" value="cysE"/>
    <property type="match status" value="1"/>
</dbReference>
<evidence type="ECO:0000313" key="11">
    <source>
        <dbReference type="EMBL" id="APZ90806.1"/>
    </source>
</evidence>
<evidence type="ECO:0000313" key="12">
    <source>
        <dbReference type="Proteomes" id="UP000187735"/>
    </source>
</evidence>
<dbReference type="EMBL" id="CP017641">
    <property type="protein sequence ID" value="APZ90806.1"/>
    <property type="molecule type" value="Genomic_DNA"/>
</dbReference>
<dbReference type="InterPro" id="IPR045304">
    <property type="entry name" value="LbH_SAT"/>
</dbReference>
<dbReference type="Gene3D" id="1.10.3130.10">
    <property type="entry name" value="serine acetyltransferase, domain 1"/>
    <property type="match status" value="1"/>
</dbReference>
<evidence type="ECO:0000256" key="7">
    <source>
        <dbReference type="ARBA" id="ARBA00022737"/>
    </source>
</evidence>
<dbReference type="SUPFAM" id="SSF51161">
    <property type="entry name" value="Trimeric LpxA-like enzymes"/>
    <property type="match status" value="1"/>
</dbReference>
<keyword evidence="8 11" id="KW-0012">Acyltransferase</keyword>
<dbReference type="InterPro" id="IPR018357">
    <property type="entry name" value="Hexapep_transf_CS"/>
</dbReference>
<dbReference type="InterPro" id="IPR042122">
    <property type="entry name" value="Ser_AcTrfase_N_sf"/>
</dbReference>
<dbReference type="InterPro" id="IPR010493">
    <property type="entry name" value="Ser_AcTrfase_N"/>
</dbReference>
<feature type="domain" description="Serine acetyltransferase N-terminal" evidence="10">
    <location>
        <begin position="15"/>
        <end position="119"/>
    </location>
</feature>
<dbReference type="KEGG" id="fmr:Fuma_00390"/>
<dbReference type="NCBIfam" id="NF041874">
    <property type="entry name" value="EPS_EpsC"/>
    <property type="match status" value="1"/>
</dbReference>
<protein>
    <recommendedName>
        <fullName evidence="4">Serine acetyltransferase</fullName>
        <ecNumber evidence="3">2.3.1.30</ecNumber>
    </recommendedName>
</protein>
<evidence type="ECO:0000256" key="9">
    <source>
        <dbReference type="ARBA" id="ARBA00049486"/>
    </source>
</evidence>
<evidence type="ECO:0000256" key="6">
    <source>
        <dbReference type="ARBA" id="ARBA00022679"/>
    </source>
</evidence>
<proteinExistence type="inferred from homology"/>
<evidence type="ECO:0000256" key="8">
    <source>
        <dbReference type="ARBA" id="ARBA00023315"/>
    </source>
</evidence>
<gene>
    <name evidence="11" type="primary">cysE_1</name>
    <name evidence="11" type="ORF">Fuma_00390</name>
</gene>
<dbReference type="STRING" id="1891926.Fuma_00390"/>
<name>A0A1P8W9S2_9PLAN</name>
<accession>A0A1P8W9S2</accession>
<dbReference type="InterPro" id="IPR001451">
    <property type="entry name" value="Hexapep"/>
</dbReference>
<dbReference type="PANTHER" id="PTHR42811">
    <property type="entry name" value="SERINE ACETYLTRANSFERASE"/>
    <property type="match status" value="1"/>
</dbReference>
<evidence type="ECO:0000259" key="10">
    <source>
        <dbReference type="SMART" id="SM00971"/>
    </source>
</evidence>
<evidence type="ECO:0000256" key="2">
    <source>
        <dbReference type="ARBA" id="ARBA00007274"/>
    </source>
</evidence>
<dbReference type="OrthoDB" id="9801456at2"/>
<evidence type="ECO:0000256" key="1">
    <source>
        <dbReference type="ARBA" id="ARBA00004876"/>
    </source>
</evidence>
<evidence type="ECO:0000256" key="5">
    <source>
        <dbReference type="ARBA" id="ARBA00022605"/>
    </source>
</evidence>
<dbReference type="EC" id="2.3.1.30" evidence="3"/>
<dbReference type="FunFam" id="2.160.10.10:FF:000002">
    <property type="entry name" value="Serine acetyltransferase"/>
    <property type="match status" value="1"/>
</dbReference>
<dbReference type="AlphaFoldDB" id="A0A1P8W9S2"/>
<comment type="pathway">
    <text evidence="1">Amino-acid biosynthesis; L-cysteine biosynthesis; L-cysteine from L-serine: step 1/2.</text>
</comment>
<dbReference type="Pfam" id="PF00132">
    <property type="entry name" value="Hexapep"/>
    <property type="match status" value="1"/>
</dbReference>
<organism evidence="11 12">
    <name type="scientific">Fuerstiella marisgermanici</name>
    <dbReference type="NCBI Taxonomy" id="1891926"/>
    <lineage>
        <taxon>Bacteria</taxon>
        <taxon>Pseudomonadati</taxon>
        <taxon>Planctomycetota</taxon>
        <taxon>Planctomycetia</taxon>
        <taxon>Planctomycetales</taxon>
        <taxon>Planctomycetaceae</taxon>
        <taxon>Fuerstiella</taxon>
    </lineage>
</organism>
<dbReference type="RefSeq" id="WP_077022652.1">
    <property type="nucleotide sequence ID" value="NZ_CP017641.1"/>
</dbReference>
<dbReference type="InterPro" id="IPR011004">
    <property type="entry name" value="Trimer_LpxA-like_sf"/>
</dbReference>
<keyword evidence="6 11" id="KW-0808">Transferase</keyword>
<dbReference type="CDD" id="cd03354">
    <property type="entry name" value="LbH_SAT"/>
    <property type="match status" value="1"/>
</dbReference>
<comment type="catalytic activity">
    <reaction evidence="9">
        <text>L-serine + acetyl-CoA = O-acetyl-L-serine + CoA</text>
        <dbReference type="Rhea" id="RHEA:24560"/>
        <dbReference type="ChEBI" id="CHEBI:33384"/>
        <dbReference type="ChEBI" id="CHEBI:57287"/>
        <dbReference type="ChEBI" id="CHEBI:57288"/>
        <dbReference type="ChEBI" id="CHEBI:58340"/>
        <dbReference type="EC" id="2.3.1.30"/>
    </reaction>
</comment>
<sequence>MTTAIAEVTPPEICVWSSIREVAEKHTANQPELASFLHATLLNHDRFEDAVSYHLAGKLGGASLSAMQLREIFDNALTNDPSISEAIKADIFCVRERDPAVNCCMVPLLYLKGVHALISYRVAHWLWKNGQTLLALHLQNRISEAFTVDIHPAARIGKGILMDHATSIVIGETAVVEDNVSMLHEVTLGGTGKEIGDRHPKVRRNVLIGAGAKILGNVEVGEGAKIGAGSVVLTNIPPHCTFAGVPAVMVGGPLTGEPSLEMNHGINI</sequence>
<dbReference type="GO" id="GO:0006535">
    <property type="term" value="P:cysteine biosynthetic process from serine"/>
    <property type="evidence" value="ECO:0007669"/>
    <property type="project" value="InterPro"/>
</dbReference>
<keyword evidence="5" id="KW-0028">Amino-acid biosynthesis</keyword>
<evidence type="ECO:0000256" key="4">
    <source>
        <dbReference type="ARBA" id="ARBA00018522"/>
    </source>
</evidence>
<reference evidence="11 12" key="1">
    <citation type="journal article" date="2016" name="Front. Microbiol.">
        <title>Fuerstia marisgermanicae gen. nov., sp. nov., an Unusual Member of the Phylum Planctomycetes from the German Wadden Sea.</title>
        <authorList>
            <person name="Kohn T."/>
            <person name="Heuer A."/>
            <person name="Jogler M."/>
            <person name="Vollmers J."/>
            <person name="Boedeker C."/>
            <person name="Bunk B."/>
            <person name="Rast P."/>
            <person name="Borchert D."/>
            <person name="Glockner I."/>
            <person name="Freese H.M."/>
            <person name="Klenk H.P."/>
            <person name="Overmann J."/>
            <person name="Kaster A.K."/>
            <person name="Rohde M."/>
            <person name="Wiegand S."/>
            <person name="Jogler C."/>
        </authorList>
    </citation>
    <scope>NUCLEOTIDE SEQUENCE [LARGE SCALE GENOMIC DNA]</scope>
    <source>
        <strain evidence="11 12">NH11</strain>
    </source>
</reference>
<dbReference type="GO" id="GO:0009001">
    <property type="term" value="F:serine O-acetyltransferase activity"/>
    <property type="evidence" value="ECO:0007669"/>
    <property type="project" value="UniProtKB-EC"/>
</dbReference>